<dbReference type="Gene3D" id="3.40.50.1820">
    <property type="entry name" value="alpha/beta hydrolase"/>
    <property type="match status" value="1"/>
</dbReference>
<dbReference type="SUPFAM" id="SSF53474">
    <property type="entry name" value="alpha/beta-Hydrolases"/>
    <property type="match status" value="1"/>
</dbReference>
<keyword evidence="1 3" id="KW-0378">Hydrolase</keyword>
<dbReference type="GO" id="GO:0016787">
    <property type="term" value="F:hydrolase activity"/>
    <property type="evidence" value="ECO:0007669"/>
    <property type="project" value="UniProtKB-KW"/>
</dbReference>
<reference evidence="3 4" key="1">
    <citation type="submission" date="2020-12" db="EMBL/GenBank/DDBJ databases">
        <title>Pseudomonas schmalbachii sp. nov. isolated from millipede gut.</title>
        <authorList>
            <person name="Shelomi M."/>
        </authorList>
    </citation>
    <scope>NUCLEOTIDE SEQUENCE [LARGE SCALE GENOMIC DNA]</scope>
    <source>
        <strain evidence="3 4">Milli4</strain>
    </source>
</reference>
<accession>A0ABS3TK36</accession>
<dbReference type="Pfam" id="PF07859">
    <property type="entry name" value="Abhydrolase_3"/>
    <property type="match status" value="1"/>
</dbReference>
<dbReference type="PANTHER" id="PTHR48081:SF8">
    <property type="entry name" value="ALPHA_BETA HYDROLASE FOLD-3 DOMAIN-CONTAINING PROTEIN-RELATED"/>
    <property type="match status" value="1"/>
</dbReference>
<sequence>MNTAEDRQTNTTANTGMPLVLRAREPDREVRAFLRSLNLLTRARSTDNHSLTRLPRLRQAWRLVALALGRRPQLESVIEREIDGPAGPITLRIFTPASSEQALPAFLWYHGGGFIIGGLDTGDSICRSIALAAGCITVAVRYRLAPEHDLSAGREDCLAALEWLAHNGAELGIDTSRLAIGGDSAGGNIAAVVAQENFRRGGPQLCMQVLAYPATDLVHEFPSLAENAEGYLITARLLEQMKQIVAGSLGTLDAEDPWLSPRRSADLHRLPPAVVISAGFDPIRDDGLDYAARLRAAGVPVEVLHYAGQIHGFLNLDEVFGSGRDALQRVADALAQVFRLDPACNRTIEIADESPQVQSSLLAAANEVATSTLTAWVATERWGNTLLSLLSPKAATVCQFLLKPWSIPVALVRGRIIARLDRLDAHQTYPTMKDCSAER</sequence>
<dbReference type="InterPro" id="IPR013094">
    <property type="entry name" value="AB_hydrolase_3"/>
</dbReference>
<dbReference type="RefSeq" id="WP_208311821.1">
    <property type="nucleotide sequence ID" value="NZ_JAELYA010000001.1"/>
</dbReference>
<keyword evidence="4" id="KW-1185">Reference proteome</keyword>
<evidence type="ECO:0000259" key="2">
    <source>
        <dbReference type="Pfam" id="PF07859"/>
    </source>
</evidence>
<name>A0ABS3TK36_9PSED</name>
<dbReference type="PANTHER" id="PTHR48081">
    <property type="entry name" value="AB HYDROLASE SUPERFAMILY PROTEIN C4A8.06C"/>
    <property type="match status" value="1"/>
</dbReference>
<proteinExistence type="predicted"/>
<protein>
    <submittedName>
        <fullName evidence="3">Alpha/beta hydrolase</fullName>
    </submittedName>
</protein>
<evidence type="ECO:0000256" key="1">
    <source>
        <dbReference type="ARBA" id="ARBA00022801"/>
    </source>
</evidence>
<organism evidence="3 4">
    <name type="scientific">Pseudomonas schmalbachii</name>
    <dbReference type="NCBI Taxonomy" id="2816993"/>
    <lineage>
        <taxon>Bacteria</taxon>
        <taxon>Pseudomonadati</taxon>
        <taxon>Pseudomonadota</taxon>
        <taxon>Gammaproteobacteria</taxon>
        <taxon>Pseudomonadales</taxon>
        <taxon>Pseudomonadaceae</taxon>
        <taxon>Pseudomonas</taxon>
    </lineage>
</organism>
<dbReference type="EMBL" id="JAELYA010000001">
    <property type="protein sequence ID" value="MBO3274012.1"/>
    <property type="molecule type" value="Genomic_DNA"/>
</dbReference>
<comment type="caution">
    <text evidence="3">The sequence shown here is derived from an EMBL/GenBank/DDBJ whole genome shotgun (WGS) entry which is preliminary data.</text>
</comment>
<dbReference type="InterPro" id="IPR050300">
    <property type="entry name" value="GDXG_lipolytic_enzyme"/>
</dbReference>
<evidence type="ECO:0000313" key="3">
    <source>
        <dbReference type="EMBL" id="MBO3274012.1"/>
    </source>
</evidence>
<dbReference type="Proteomes" id="UP000669060">
    <property type="component" value="Unassembled WGS sequence"/>
</dbReference>
<feature type="domain" description="Alpha/beta hydrolase fold-3" evidence="2">
    <location>
        <begin position="107"/>
        <end position="314"/>
    </location>
</feature>
<dbReference type="InterPro" id="IPR029058">
    <property type="entry name" value="AB_hydrolase_fold"/>
</dbReference>
<evidence type="ECO:0000313" key="4">
    <source>
        <dbReference type="Proteomes" id="UP000669060"/>
    </source>
</evidence>
<gene>
    <name evidence="3" type="ORF">JFY56_02090</name>
</gene>